<dbReference type="InterPro" id="IPR036678">
    <property type="entry name" value="MutS_con_dom_sf"/>
</dbReference>
<dbReference type="InterPro" id="IPR016151">
    <property type="entry name" value="DNA_mismatch_repair_MutS_N"/>
</dbReference>
<dbReference type="InterPro" id="IPR036187">
    <property type="entry name" value="DNA_mismatch_repair_MutS_sf"/>
</dbReference>
<dbReference type="GO" id="GO:0006298">
    <property type="term" value="P:mismatch repair"/>
    <property type="evidence" value="ECO:0007669"/>
    <property type="project" value="UniProtKB-UniRule"/>
</dbReference>
<feature type="domain" description="DNA mismatch repair proteins mutS family" evidence="12">
    <location>
        <begin position="691"/>
        <end position="707"/>
    </location>
</feature>
<reference evidence="13 14" key="1">
    <citation type="journal article" date="2011" name="Front. Microbiol.">
        <title>Genomic signatures of strain selection and enhancement in Bacillus atrophaeus var. globigii, a historical biowarfare simulant.</title>
        <authorList>
            <person name="Gibbons H.S."/>
            <person name="Broomall S.M."/>
            <person name="McNew L.A."/>
            <person name="Daligault H."/>
            <person name="Chapman C."/>
            <person name="Bruce D."/>
            <person name="Karavis M."/>
            <person name="Krepps M."/>
            <person name="McGregor P.A."/>
            <person name="Hong C."/>
            <person name="Park K.H."/>
            <person name="Akmal A."/>
            <person name="Feldman A."/>
            <person name="Lin J.S."/>
            <person name="Chang W.E."/>
            <person name="Higgs B.W."/>
            <person name="Demirev P."/>
            <person name="Lindquist J."/>
            <person name="Liem A."/>
            <person name="Fochler E."/>
            <person name="Read T.D."/>
            <person name="Tapia R."/>
            <person name="Johnson S."/>
            <person name="Bishop-Lilly K.A."/>
            <person name="Detter C."/>
            <person name="Han C."/>
            <person name="Sozhamannan S."/>
            <person name="Rosenzweig C.N."/>
            <person name="Skowronski E.W."/>
        </authorList>
    </citation>
    <scope>NUCLEOTIDE SEQUENCE [LARGE SCALE GENOMIC DNA]</scope>
    <source>
        <strain evidence="13 14">CC-PW-9</strain>
    </source>
</reference>
<feature type="binding site" evidence="9">
    <location>
        <begin position="617"/>
        <end position="624"/>
    </location>
    <ligand>
        <name>ATP</name>
        <dbReference type="ChEBI" id="CHEBI:30616"/>
    </ligand>
</feature>
<accession>A0A432ZRS9</accession>
<comment type="caution">
    <text evidence="13">The sequence shown here is derived from an EMBL/GenBank/DDBJ whole genome shotgun (WGS) entry which is preliminary data.</text>
</comment>
<name>A0A432ZRS9_9GAMM</name>
<dbReference type="Proteomes" id="UP000287996">
    <property type="component" value="Unassembled WGS sequence"/>
</dbReference>
<dbReference type="HAMAP" id="MF_00096">
    <property type="entry name" value="MutS"/>
    <property type="match status" value="1"/>
</dbReference>
<keyword evidence="4 9" id="KW-0227">DNA damage</keyword>
<evidence type="ECO:0000313" key="13">
    <source>
        <dbReference type="EMBL" id="RUO80614.1"/>
    </source>
</evidence>
<gene>
    <name evidence="9 13" type="primary">mutS</name>
    <name evidence="13" type="ORF">CWI84_06025</name>
</gene>
<keyword evidence="7 9" id="KW-0234">DNA repair</keyword>
<comment type="similarity">
    <text evidence="1 9 10">Belongs to the DNA mismatch repair MutS family.</text>
</comment>
<dbReference type="SUPFAM" id="SSF52540">
    <property type="entry name" value="P-loop containing nucleoside triphosphate hydrolases"/>
    <property type="match status" value="1"/>
</dbReference>
<dbReference type="Pfam" id="PF05192">
    <property type="entry name" value="MutS_III"/>
    <property type="match status" value="1"/>
</dbReference>
<dbReference type="GO" id="GO:0003684">
    <property type="term" value="F:damaged DNA binding"/>
    <property type="evidence" value="ECO:0007669"/>
    <property type="project" value="UniProtKB-UniRule"/>
</dbReference>
<dbReference type="GO" id="GO:0030983">
    <property type="term" value="F:mismatched DNA binding"/>
    <property type="evidence" value="ECO:0007669"/>
    <property type="project" value="InterPro"/>
</dbReference>
<dbReference type="Pfam" id="PF00488">
    <property type="entry name" value="MutS_V"/>
    <property type="match status" value="1"/>
</dbReference>
<evidence type="ECO:0000256" key="6">
    <source>
        <dbReference type="ARBA" id="ARBA00023125"/>
    </source>
</evidence>
<dbReference type="GO" id="GO:0005829">
    <property type="term" value="C:cytosol"/>
    <property type="evidence" value="ECO:0007669"/>
    <property type="project" value="TreeGrafter"/>
</dbReference>
<keyword evidence="5 9" id="KW-0067">ATP-binding</keyword>
<dbReference type="Pfam" id="PF05190">
    <property type="entry name" value="MutS_IV"/>
    <property type="match status" value="1"/>
</dbReference>
<dbReference type="InterPro" id="IPR007695">
    <property type="entry name" value="DNA_mismatch_repair_MutS-lik_N"/>
</dbReference>
<evidence type="ECO:0000256" key="10">
    <source>
        <dbReference type="RuleBase" id="RU003756"/>
    </source>
</evidence>
<dbReference type="Pfam" id="PF01624">
    <property type="entry name" value="MutS_I"/>
    <property type="match status" value="1"/>
</dbReference>
<dbReference type="InterPro" id="IPR027417">
    <property type="entry name" value="P-loop_NTPase"/>
</dbReference>
<dbReference type="NCBIfam" id="TIGR01070">
    <property type="entry name" value="mutS1"/>
    <property type="match status" value="1"/>
</dbReference>
<feature type="compositionally biased region" description="Polar residues" evidence="11">
    <location>
        <begin position="806"/>
        <end position="817"/>
    </location>
</feature>
<dbReference type="SUPFAM" id="SSF53150">
    <property type="entry name" value="DNA repair protein MutS, domain II"/>
    <property type="match status" value="1"/>
</dbReference>
<dbReference type="PANTHER" id="PTHR11361:SF34">
    <property type="entry name" value="DNA MISMATCH REPAIR PROTEIN MSH1, MITOCHONDRIAL"/>
    <property type="match status" value="1"/>
</dbReference>
<dbReference type="Pfam" id="PF05188">
    <property type="entry name" value="MutS_II"/>
    <property type="match status" value="1"/>
</dbReference>
<dbReference type="OrthoDB" id="9802448at2"/>
<dbReference type="FunFam" id="3.40.50.300:FF:000870">
    <property type="entry name" value="MutS protein homolog 4"/>
    <property type="match status" value="1"/>
</dbReference>
<sequence>MDETAKAKQKTTSHTPMMQQYLRIKSEHPNILLFYRMGDFYELFFDDAKRAAELLDISLTQRGQSNGQPIPMAGVPYHAVESYLARLVQRGESVAICEQIGDPATSKGPVERKVVRILTPGTLTDESLLSDRQQNLLTALSYHNQCYGLASIELSSGRFVVTEVQTEEQVAAELQRLTPAELLYPEGLDISTLPLAQTRSRRRPSWDFDSQTAETLLNQQFNTQHLAGFGVSHLHTALGAAGALLQYLQETQRTALPHIQQITQEHSSDAIILDAATQRNLELVEPLSRGSSCLADVVDETVSAMGSRQFKRWLQRPIRDRQVLNQRYDAVAGLTHAQSYETLQQQLRQMGDIERIVGRLGLRSARPRDFARLRDSLMQLPELQQQLSHPALQLWQQRLQPLPELAEHLQRAIIEQPPVLIRDGGVIAEGYDSQLDEYRNLASGAEDFLRQLEQQERERTGIATLKVGYNKVHGYYIETSRNAAGQIPSDYQRRQTLKNTERYIVPALKQHEEEVLGSQAKALAREKLLYEQLFDFCQPFLARLQDIAQTLAELDTLSAFAKLAEQRQYHRPELSTTAGELHLTGARHPVVERVSDSPFIANDTVLNKQRRMLMITGPNMGGKSTYMRQAALIVILAHMGCYVPASAAVIGEFDRIFTRIGAADDLSSGRSTFMVEMTETANILHNATASSLVLMDEIGRGTSTYDGLSLAWACAVQLASKVGCATMFATHYFELTELAEQYSNTHNIHVDAHEHGDTIAFLHQVKEGAASKSFGIQVAKLAGVPKDVIALAQQQLSALEQQHQQPTQLASETVTGDTTRDGTHTPEPATPSMAEQLAGELQRLDTDSLTPKQALDLLYSWRSRYS</sequence>
<dbReference type="GO" id="GO:0005524">
    <property type="term" value="F:ATP binding"/>
    <property type="evidence" value="ECO:0007669"/>
    <property type="project" value="UniProtKB-UniRule"/>
</dbReference>
<evidence type="ECO:0000256" key="11">
    <source>
        <dbReference type="SAM" id="MobiDB-lite"/>
    </source>
</evidence>
<dbReference type="FunFam" id="1.10.1420.10:FF:000002">
    <property type="entry name" value="DNA mismatch repair protein MutS"/>
    <property type="match status" value="1"/>
</dbReference>
<dbReference type="PANTHER" id="PTHR11361">
    <property type="entry name" value="DNA MISMATCH REPAIR PROTEIN MUTS FAMILY MEMBER"/>
    <property type="match status" value="1"/>
</dbReference>
<dbReference type="InterPro" id="IPR000432">
    <property type="entry name" value="DNA_mismatch_repair_MutS_C"/>
</dbReference>
<dbReference type="Gene3D" id="3.40.1170.10">
    <property type="entry name" value="DNA repair protein MutS, domain I"/>
    <property type="match status" value="1"/>
</dbReference>
<dbReference type="Gene3D" id="6.10.140.430">
    <property type="match status" value="1"/>
</dbReference>
<feature type="region of interest" description="Disordered" evidence="11">
    <location>
        <begin position="802"/>
        <end position="831"/>
    </location>
</feature>
<proteinExistence type="inferred from homology"/>
<evidence type="ECO:0000256" key="8">
    <source>
        <dbReference type="ARBA" id="ARBA00024647"/>
    </source>
</evidence>
<evidence type="ECO:0000256" key="2">
    <source>
        <dbReference type="ARBA" id="ARBA00021982"/>
    </source>
</evidence>
<dbReference type="SUPFAM" id="SSF48334">
    <property type="entry name" value="DNA repair protein MutS, domain III"/>
    <property type="match status" value="1"/>
</dbReference>
<dbReference type="AlphaFoldDB" id="A0A432ZRS9"/>
<dbReference type="InterPro" id="IPR005748">
    <property type="entry name" value="DNA_mismatch_repair_MutS"/>
</dbReference>
<dbReference type="PROSITE" id="PS00486">
    <property type="entry name" value="DNA_MISMATCH_REPAIR_2"/>
    <property type="match status" value="1"/>
</dbReference>
<evidence type="ECO:0000313" key="14">
    <source>
        <dbReference type="Proteomes" id="UP000287996"/>
    </source>
</evidence>
<dbReference type="EMBL" id="PIQH01000004">
    <property type="protein sequence ID" value="RUO80614.1"/>
    <property type="molecule type" value="Genomic_DNA"/>
</dbReference>
<dbReference type="InterPro" id="IPR017261">
    <property type="entry name" value="DNA_mismatch_repair_MutS/MSH"/>
</dbReference>
<evidence type="ECO:0000259" key="12">
    <source>
        <dbReference type="PROSITE" id="PS00486"/>
    </source>
</evidence>
<evidence type="ECO:0000256" key="4">
    <source>
        <dbReference type="ARBA" id="ARBA00022763"/>
    </source>
</evidence>
<dbReference type="Gene3D" id="3.40.50.300">
    <property type="entry name" value="P-loop containing nucleotide triphosphate hydrolases"/>
    <property type="match status" value="1"/>
</dbReference>
<dbReference type="Gene3D" id="3.30.420.110">
    <property type="entry name" value="MutS, connector domain"/>
    <property type="match status" value="1"/>
</dbReference>
<dbReference type="SUPFAM" id="SSF55271">
    <property type="entry name" value="DNA repair protein MutS, domain I"/>
    <property type="match status" value="1"/>
</dbReference>
<dbReference type="InterPro" id="IPR007861">
    <property type="entry name" value="DNA_mismatch_repair_MutS_clamp"/>
</dbReference>
<evidence type="ECO:0000256" key="1">
    <source>
        <dbReference type="ARBA" id="ARBA00006271"/>
    </source>
</evidence>
<dbReference type="NCBIfam" id="NF003810">
    <property type="entry name" value="PRK05399.1"/>
    <property type="match status" value="1"/>
</dbReference>
<evidence type="ECO:0000256" key="5">
    <source>
        <dbReference type="ARBA" id="ARBA00022840"/>
    </source>
</evidence>
<evidence type="ECO:0000256" key="3">
    <source>
        <dbReference type="ARBA" id="ARBA00022741"/>
    </source>
</evidence>
<dbReference type="RefSeq" id="WP_126841674.1">
    <property type="nucleotide sequence ID" value="NZ_PIQH01000004.1"/>
</dbReference>
<dbReference type="InterPro" id="IPR007860">
    <property type="entry name" value="DNA_mmatch_repair_MutS_con_dom"/>
</dbReference>
<dbReference type="Gene3D" id="1.10.1420.10">
    <property type="match status" value="2"/>
</dbReference>
<keyword evidence="14" id="KW-1185">Reference proteome</keyword>
<keyword evidence="6 9" id="KW-0238">DNA-binding</keyword>
<dbReference type="InterPro" id="IPR007696">
    <property type="entry name" value="DNA_mismatch_repair_MutS_core"/>
</dbReference>
<comment type="function">
    <text evidence="8 9">This protein is involved in the repair of mismatches in DNA. It is possible that it carries out the mismatch recognition step. This protein has a weak ATPase activity.</text>
</comment>
<dbReference type="GO" id="GO:0140664">
    <property type="term" value="F:ATP-dependent DNA damage sensor activity"/>
    <property type="evidence" value="ECO:0007669"/>
    <property type="project" value="InterPro"/>
</dbReference>
<evidence type="ECO:0000256" key="9">
    <source>
        <dbReference type="HAMAP-Rule" id="MF_00096"/>
    </source>
</evidence>
<dbReference type="SMART" id="SM00534">
    <property type="entry name" value="MUTSac"/>
    <property type="match status" value="1"/>
</dbReference>
<organism evidence="13 14">
    <name type="scientific">Idiomarina tyrosinivorans</name>
    <dbReference type="NCBI Taxonomy" id="1445662"/>
    <lineage>
        <taxon>Bacteria</taxon>
        <taxon>Pseudomonadati</taxon>
        <taxon>Pseudomonadota</taxon>
        <taxon>Gammaproteobacteria</taxon>
        <taxon>Alteromonadales</taxon>
        <taxon>Idiomarinaceae</taxon>
        <taxon>Idiomarina</taxon>
    </lineage>
</organism>
<dbReference type="CDD" id="cd03284">
    <property type="entry name" value="ABC_MutS1"/>
    <property type="match status" value="1"/>
</dbReference>
<dbReference type="PIRSF" id="PIRSF037677">
    <property type="entry name" value="DNA_mis_repair_Msh6"/>
    <property type="match status" value="1"/>
</dbReference>
<protein>
    <recommendedName>
        <fullName evidence="2 9">DNA mismatch repair protein MutS</fullName>
    </recommendedName>
</protein>
<dbReference type="InterPro" id="IPR045076">
    <property type="entry name" value="MutS"/>
</dbReference>
<evidence type="ECO:0000256" key="7">
    <source>
        <dbReference type="ARBA" id="ARBA00023204"/>
    </source>
</evidence>
<dbReference type="FunFam" id="3.40.1170.10:FF:000001">
    <property type="entry name" value="DNA mismatch repair protein MutS"/>
    <property type="match status" value="1"/>
</dbReference>
<dbReference type="SMART" id="SM00533">
    <property type="entry name" value="MUTSd"/>
    <property type="match status" value="1"/>
</dbReference>
<keyword evidence="3 9" id="KW-0547">Nucleotide-binding</keyword>